<gene>
    <name evidence="6" type="ORF">UAU_04849</name>
</gene>
<dbReference type="InterPro" id="IPR037171">
    <property type="entry name" value="NagB/RpiA_transferase-like"/>
</dbReference>
<proteinExistence type="inferred from homology"/>
<name>R2SII3_9ENTE</name>
<dbReference type="STRING" id="160454.RV10_GL004272"/>
<dbReference type="Proteomes" id="UP000013782">
    <property type="component" value="Unassembled WGS sequence"/>
</dbReference>
<dbReference type="Pfam" id="PF04198">
    <property type="entry name" value="Sugar-bind"/>
    <property type="match status" value="1"/>
</dbReference>
<feature type="domain" description="Sugar-binding" evidence="5">
    <location>
        <begin position="61"/>
        <end position="313"/>
    </location>
</feature>
<dbReference type="eggNOG" id="COG2390">
    <property type="taxonomic scope" value="Bacteria"/>
</dbReference>
<dbReference type="InterPro" id="IPR051054">
    <property type="entry name" value="SorC_transcr_regulators"/>
</dbReference>
<sequence>MKEEKKKLLAKVAYMYYQQDFTQAQIAKELKIYRTTVSRMLAQAKQLGIVEITINHFDPTLFSLEDQLKKIYQLKHIEIAPVEAGMSAEEKEESLAKTAASWLRRQLTDECVIGVSWGESVGNTVSHLEAKSVNNATIVPIVGGPSHINSRYHVNTLVYELARKLNGHSVFVNATVTQETKQLAKGIFQSKYFQELREYWQQLDMAIVGIGGPLSYKKSQWRDLLTEEDYEELRLREAIGDCCCRFYDRHGKLLKGKLDQRTIGLPLETLAEIPQSVGIARGTAKARSIVPLLKQGYLNTLITDQETAQEILRITEEGISSKIE</sequence>
<evidence type="ECO:0000256" key="4">
    <source>
        <dbReference type="ARBA" id="ARBA00023163"/>
    </source>
</evidence>
<dbReference type="PANTHER" id="PTHR34294">
    <property type="entry name" value="TRANSCRIPTIONAL REGULATOR-RELATED"/>
    <property type="match status" value="1"/>
</dbReference>
<accession>R2SII3</accession>
<comment type="caution">
    <text evidence="6">The sequence shown here is derived from an EMBL/GenBank/DDBJ whole genome shotgun (WGS) entry which is preliminary data.</text>
</comment>
<reference evidence="6 7" key="1">
    <citation type="submission" date="2013-02" db="EMBL/GenBank/DDBJ databases">
        <title>The Genome Sequence of Enterococcus pallens BAA-351.</title>
        <authorList>
            <consortium name="The Broad Institute Genome Sequencing Platform"/>
            <consortium name="The Broad Institute Genome Sequencing Center for Infectious Disease"/>
            <person name="Earl A.M."/>
            <person name="Gilmore M.S."/>
            <person name="Lebreton F."/>
            <person name="Walker B."/>
            <person name="Young S.K."/>
            <person name="Zeng Q."/>
            <person name="Gargeya S."/>
            <person name="Fitzgerald M."/>
            <person name="Haas B."/>
            <person name="Abouelleil A."/>
            <person name="Alvarado L."/>
            <person name="Arachchi H.M."/>
            <person name="Berlin A.M."/>
            <person name="Chapman S.B."/>
            <person name="Dewar J."/>
            <person name="Goldberg J."/>
            <person name="Griggs A."/>
            <person name="Gujja S."/>
            <person name="Hansen M."/>
            <person name="Howarth C."/>
            <person name="Imamovic A."/>
            <person name="Larimer J."/>
            <person name="McCowan C."/>
            <person name="Murphy C."/>
            <person name="Neiman D."/>
            <person name="Pearson M."/>
            <person name="Priest M."/>
            <person name="Roberts A."/>
            <person name="Saif S."/>
            <person name="Shea T."/>
            <person name="Sisk P."/>
            <person name="Sykes S."/>
            <person name="Wortman J."/>
            <person name="Nusbaum C."/>
            <person name="Birren B."/>
        </authorList>
    </citation>
    <scope>NUCLEOTIDE SEQUENCE [LARGE SCALE GENOMIC DNA]</scope>
    <source>
        <strain evidence="6 7">ATCC BAA-351</strain>
    </source>
</reference>
<organism evidence="6 7">
    <name type="scientific">Enterococcus pallens ATCC BAA-351</name>
    <dbReference type="NCBI Taxonomy" id="1158607"/>
    <lineage>
        <taxon>Bacteria</taxon>
        <taxon>Bacillati</taxon>
        <taxon>Bacillota</taxon>
        <taxon>Bacilli</taxon>
        <taxon>Lactobacillales</taxon>
        <taxon>Enterococcaceae</taxon>
        <taxon>Enterococcus</taxon>
    </lineage>
</organism>
<evidence type="ECO:0000256" key="1">
    <source>
        <dbReference type="ARBA" id="ARBA00010466"/>
    </source>
</evidence>
<keyword evidence="2" id="KW-0805">Transcription regulation</keyword>
<keyword evidence="3" id="KW-0238">DNA-binding</keyword>
<evidence type="ECO:0000256" key="2">
    <source>
        <dbReference type="ARBA" id="ARBA00023015"/>
    </source>
</evidence>
<dbReference type="OrthoDB" id="58802at2"/>
<dbReference type="GO" id="GO:0003677">
    <property type="term" value="F:DNA binding"/>
    <property type="evidence" value="ECO:0007669"/>
    <property type="project" value="UniProtKB-KW"/>
</dbReference>
<keyword evidence="7" id="KW-1185">Reference proteome</keyword>
<dbReference type="HOGENOM" id="CLU_054506_1_1_9"/>
<evidence type="ECO:0000259" key="5">
    <source>
        <dbReference type="Pfam" id="PF04198"/>
    </source>
</evidence>
<dbReference type="InterPro" id="IPR007324">
    <property type="entry name" value="Sugar-bd_dom_put"/>
</dbReference>
<evidence type="ECO:0000313" key="7">
    <source>
        <dbReference type="Proteomes" id="UP000013782"/>
    </source>
</evidence>
<dbReference type="PANTHER" id="PTHR34294:SF1">
    <property type="entry name" value="TRANSCRIPTIONAL REGULATOR LSRR"/>
    <property type="match status" value="1"/>
</dbReference>
<dbReference type="RefSeq" id="WP_010759781.1">
    <property type="nucleotide sequence ID" value="NZ_ASWD01000003.1"/>
</dbReference>
<dbReference type="Gene3D" id="1.10.10.60">
    <property type="entry name" value="Homeodomain-like"/>
    <property type="match status" value="1"/>
</dbReference>
<protein>
    <recommendedName>
        <fullName evidence="5">Sugar-binding domain-containing protein</fullName>
    </recommendedName>
</protein>
<dbReference type="GO" id="GO:0030246">
    <property type="term" value="F:carbohydrate binding"/>
    <property type="evidence" value="ECO:0007669"/>
    <property type="project" value="InterPro"/>
</dbReference>
<comment type="similarity">
    <text evidence="1">Belongs to the SorC transcriptional regulatory family.</text>
</comment>
<dbReference type="PATRIC" id="fig|1158607.3.peg.4834"/>
<dbReference type="AlphaFoldDB" id="R2SII3"/>
<dbReference type="Gene3D" id="3.40.50.1360">
    <property type="match status" value="1"/>
</dbReference>
<dbReference type="EMBL" id="AJAQ01000046">
    <property type="protein sequence ID" value="EOH87994.1"/>
    <property type="molecule type" value="Genomic_DNA"/>
</dbReference>
<dbReference type="SUPFAM" id="SSF100950">
    <property type="entry name" value="NagB/RpiA/CoA transferase-like"/>
    <property type="match status" value="1"/>
</dbReference>
<evidence type="ECO:0000313" key="6">
    <source>
        <dbReference type="EMBL" id="EOH87994.1"/>
    </source>
</evidence>
<evidence type="ECO:0000256" key="3">
    <source>
        <dbReference type="ARBA" id="ARBA00023125"/>
    </source>
</evidence>
<keyword evidence="4" id="KW-0804">Transcription</keyword>